<dbReference type="GO" id="GO:0016020">
    <property type="term" value="C:membrane"/>
    <property type="evidence" value="ECO:0007669"/>
    <property type="project" value="UniProtKB-SubCell"/>
</dbReference>
<evidence type="ECO:0000256" key="1">
    <source>
        <dbReference type="ARBA" id="ARBA00004141"/>
    </source>
</evidence>
<name>A0AAT9JVX2_SYNEL</name>
<dbReference type="InterPro" id="IPR009915">
    <property type="entry name" value="NnrU_dom"/>
</dbReference>
<reference evidence="7" key="1">
    <citation type="submission" date="2024-01" db="EMBL/GenBank/DDBJ databases">
        <title>Synechococcus elongatus PCC 11802, a close yet different native of Synechococcus elongatus PCC 11801.</title>
        <authorList>
            <person name="Jaiswal D."/>
            <person name="Sengupta A."/>
            <person name="Sengupta S."/>
            <person name="Pakrasi H.B."/>
            <person name="Wangikar P."/>
        </authorList>
    </citation>
    <scope>NUCLEOTIDE SEQUENCE</scope>
    <source>
        <strain evidence="7">PCC 11802</strain>
    </source>
</reference>
<dbReference type="Gene3D" id="1.20.120.1630">
    <property type="match status" value="1"/>
</dbReference>
<evidence type="ECO:0000256" key="5">
    <source>
        <dbReference type="SAM" id="Phobius"/>
    </source>
</evidence>
<dbReference type="PANTHER" id="PTHR35988:SF2">
    <property type="entry name" value="15-CIS-ZETA-CAROTENE ISOMERASE, CHLOROPLASTIC"/>
    <property type="match status" value="1"/>
</dbReference>
<evidence type="ECO:0000259" key="6">
    <source>
        <dbReference type="Pfam" id="PF07298"/>
    </source>
</evidence>
<feature type="transmembrane region" description="Helical" evidence="5">
    <location>
        <begin position="142"/>
        <end position="165"/>
    </location>
</feature>
<feature type="domain" description="NnrU" evidence="6">
    <location>
        <begin position="12"/>
        <end position="228"/>
    </location>
</feature>
<evidence type="ECO:0000256" key="2">
    <source>
        <dbReference type="ARBA" id="ARBA00022692"/>
    </source>
</evidence>
<sequence length="240" mass="27172">MPLSWWTPSHTIMLVLLLLFAIAHSGLAALRPWGETKIGARGYRILFALVSLPLAVATIGYFLLHRYDGALLWQLQGIPWIAPLIWVLTAISFVFLYPATFNLLEIAAIAQPQVRLYETGITRITRHPQTFGQILWCVAHSLWLGTSFMMVASAGLIAHHLFSIWHGDRRLRQRYGDAFEELKSRTSIIPFLAIAQGKQTLVWKEFVRPAYLGVAIAIGLFWFTHRWIPQATAALAEIGW</sequence>
<proteinExistence type="predicted"/>
<evidence type="ECO:0000256" key="3">
    <source>
        <dbReference type="ARBA" id="ARBA00022989"/>
    </source>
</evidence>
<keyword evidence="3 5" id="KW-1133">Transmembrane helix</keyword>
<evidence type="ECO:0000256" key="4">
    <source>
        <dbReference type="ARBA" id="ARBA00023136"/>
    </source>
</evidence>
<keyword evidence="4 5" id="KW-0472">Membrane</keyword>
<dbReference type="PANTHER" id="PTHR35988">
    <property type="entry name" value="15-CIS-ZETA-CAROTENE ISOMERASE, CHLOROPLASTIC"/>
    <property type="match status" value="1"/>
</dbReference>
<keyword evidence="2 5" id="KW-0812">Transmembrane</keyword>
<gene>
    <name evidence="7" type="ORF">EKO22_05395</name>
</gene>
<dbReference type="AlphaFoldDB" id="A0AAT9JVX2"/>
<protein>
    <submittedName>
        <fullName evidence="7">NnrU family protein</fullName>
    </submittedName>
</protein>
<accession>A0AAT9JVX2</accession>
<feature type="transmembrane region" description="Helical" evidence="5">
    <location>
        <begin position="44"/>
        <end position="65"/>
    </location>
</feature>
<evidence type="ECO:0000313" key="7">
    <source>
        <dbReference type="EMBL" id="QFZ91894.2"/>
    </source>
</evidence>
<dbReference type="RefSeq" id="WP_208679019.1">
    <property type="nucleotide sequence ID" value="NZ_CP034671.2"/>
</dbReference>
<dbReference type="EMBL" id="CP034671">
    <property type="protein sequence ID" value="QFZ91894.2"/>
    <property type="molecule type" value="Genomic_DNA"/>
</dbReference>
<feature type="transmembrane region" description="Helical" evidence="5">
    <location>
        <begin position="77"/>
        <end position="97"/>
    </location>
</feature>
<dbReference type="Pfam" id="PF07298">
    <property type="entry name" value="NnrU"/>
    <property type="match status" value="1"/>
</dbReference>
<organism evidence="7">
    <name type="scientific">Synechococcus elongatus PCC 11802</name>
    <dbReference type="NCBI Taxonomy" id="2283154"/>
    <lineage>
        <taxon>Bacteria</taxon>
        <taxon>Bacillati</taxon>
        <taxon>Cyanobacteriota</taxon>
        <taxon>Cyanophyceae</taxon>
        <taxon>Synechococcales</taxon>
        <taxon>Synechococcaceae</taxon>
        <taxon>Synechococcus</taxon>
    </lineage>
</organism>
<feature type="transmembrane region" description="Helical" evidence="5">
    <location>
        <begin position="206"/>
        <end position="223"/>
    </location>
</feature>
<comment type="subcellular location">
    <subcellularLocation>
        <location evidence="1">Membrane</location>
        <topology evidence="1">Multi-pass membrane protein</topology>
    </subcellularLocation>
</comment>
<dbReference type="GO" id="GO:0090471">
    <property type="term" value="F:9,15,9'-tri-cis-zeta-carotene isomerase activity"/>
    <property type="evidence" value="ECO:0007669"/>
    <property type="project" value="TreeGrafter"/>
</dbReference>